<evidence type="ECO:0000256" key="2">
    <source>
        <dbReference type="ARBA" id="ARBA00004186"/>
    </source>
</evidence>
<evidence type="ECO:0000256" key="17">
    <source>
        <dbReference type="SAM" id="MobiDB-lite"/>
    </source>
</evidence>
<comment type="subcellular location">
    <subcellularLocation>
        <location evidence="3">Chromosome</location>
        <location evidence="3">Centromere</location>
        <location evidence="3">Kinetochore</location>
    </subcellularLocation>
    <subcellularLocation>
        <location evidence="2">Cytoplasm</location>
        <location evidence="2">Cytoskeleton</location>
        <location evidence="2">Spindle</location>
    </subcellularLocation>
    <subcellularLocation>
        <location evidence="1">Nucleus</location>
    </subcellularLocation>
</comment>
<dbReference type="PANTHER" id="PTHR28036:SF1">
    <property type="entry name" value="DASH COMPLEX SUBUNIT DAD2"/>
    <property type="match status" value="1"/>
</dbReference>
<comment type="similarity">
    <text evidence="4">Belongs to the DASH complex DAD2 family.</text>
</comment>
<evidence type="ECO:0000256" key="10">
    <source>
        <dbReference type="ARBA" id="ARBA00022776"/>
    </source>
</evidence>
<name>A0A8H7VKM3_9FUNG</name>
<keyword evidence="6" id="KW-0158">Chromosome</keyword>
<dbReference type="GO" id="GO:0008608">
    <property type="term" value="P:attachment of spindle microtubules to kinetochore"/>
    <property type="evidence" value="ECO:0007669"/>
    <property type="project" value="TreeGrafter"/>
</dbReference>
<dbReference type="Proteomes" id="UP000646827">
    <property type="component" value="Unassembled WGS sequence"/>
</dbReference>
<reference evidence="18 19" key="1">
    <citation type="submission" date="2020-12" db="EMBL/GenBank/DDBJ databases">
        <title>Metabolic potential, ecology and presence of endohyphal bacteria is reflected in genomic diversity of Mucoromycotina.</title>
        <authorList>
            <person name="Muszewska A."/>
            <person name="Okrasinska A."/>
            <person name="Steczkiewicz K."/>
            <person name="Drgas O."/>
            <person name="Orlowska M."/>
            <person name="Perlinska-Lenart U."/>
            <person name="Aleksandrzak-Piekarczyk T."/>
            <person name="Szatraj K."/>
            <person name="Zielenkiewicz U."/>
            <person name="Pilsyk S."/>
            <person name="Malc E."/>
            <person name="Mieczkowski P."/>
            <person name="Kruszewska J.S."/>
            <person name="Biernat P."/>
            <person name="Pawlowska J."/>
        </authorList>
    </citation>
    <scope>NUCLEOTIDE SEQUENCE [LARGE SCALE GENOMIC DNA]</scope>
    <source>
        <strain evidence="18 19">CBS 142.35</strain>
    </source>
</reference>
<evidence type="ECO:0000256" key="4">
    <source>
        <dbReference type="ARBA" id="ARBA00005501"/>
    </source>
</evidence>
<evidence type="ECO:0000256" key="3">
    <source>
        <dbReference type="ARBA" id="ARBA00004629"/>
    </source>
</evidence>
<evidence type="ECO:0000256" key="13">
    <source>
        <dbReference type="ARBA" id="ARBA00023242"/>
    </source>
</evidence>
<dbReference type="Pfam" id="PF08654">
    <property type="entry name" value="DASH_Dad2"/>
    <property type="match status" value="1"/>
</dbReference>
<evidence type="ECO:0000313" key="19">
    <source>
        <dbReference type="Proteomes" id="UP000646827"/>
    </source>
</evidence>
<evidence type="ECO:0000256" key="11">
    <source>
        <dbReference type="ARBA" id="ARBA00022838"/>
    </source>
</evidence>
<keyword evidence="12" id="KW-0206">Cytoskeleton</keyword>
<evidence type="ECO:0000256" key="6">
    <source>
        <dbReference type="ARBA" id="ARBA00022454"/>
    </source>
</evidence>
<comment type="caution">
    <text evidence="18">The sequence shown here is derived from an EMBL/GenBank/DDBJ whole genome shotgun (WGS) entry which is preliminary data.</text>
</comment>
<dbReference type="GO" id="GO:0005874">
    <property type="term" value="C:microtubule"/>
    <property type="evidence" value="ECO:0007669"/>
    <property type="project" value="UniProtKB-KW"/>
</dbReference>
<evidence type="ECO:0000313" key="18">
    <source>
        <dbReference type="EMBL" id="KAG2226236.1"/>
    </source>
</evidence>
<proteinExistence type="inferred from homology"/>
<dbReference type="GO" id="GO:0044732">
    <property type="term" value="C:mitotic spindle pole body"/>
    <property type="evidence" value="ECO:0007669"/>
    <property type="project" value="TreeGrafter"/>
</dbReference>
<evidence type="ECO:0000256" key="12">
    <source>
        <dbReference type="ARBA" id="ARBA00023212"/>
    </source>
</evidence>
<evidence type="ECO:0000256" key="16">
    <source>
        <dbReference type="ARBA" id="ARBA00030568"/>
    </source>
</evidence>
<feature type="region of interest" description="Disordered" evidence="17">
    <location>
        <begin position="88"/>
        <end position="146"/>
    </location>
</feature>
<keyword evidence="7" id="KW-0963">Cytoplasm</keyword>
<sequence>MQRGSTGPQRSQLLSTSGHAPKQTDQRSQVIREKEQEFRELSNIKKQSAQLVQFFEELQKDMHILSQGVQGTADTLENWNHVFRIMASTKGDEDNNDDTSDQEPLFVRLPINDPNNTTTITQSPQQPSSSSTINPTVTSNTQHRHP</sequence>
<evidence type="ECO:0000256" key="15">
    <source>
        <dbReference type="ARBA" id="ARBA00023328"/>
    </source>
</evidence>
<feature type="compositionally biased region" description="Polar residues" evidence="17">
    <location>
        <begin position="1"/>
        <end position="18"/>
    </location>
</feature>
<evidence type="ECO:0000256" key="5">
    <source>
        <dbReference type="ARBA" id="ARBA00020260"/>
    </source>
</evidence>
<evidence type="ECO:0000256" key="1">
    <source>
        <dbReference type="ARBA" id="ARBA00004123"/>
    </source>
</evidence>
<dbReference type="InterPro" id="IPR013963">
    <property type="entry name" value="DASH_Dad2"/>
</dbReference>
<feature type="compositionally biased region" description="Polar residues" evidence="17">
    <location>
        <begin position="137"/>
        <end position="146"/>
    </location>
</feature>
<keyword evidence="11" id="KW-0995">Kinetochore</keyword>
<dbReference type="GO" id="GO:0000278">
    <property type="term" value="P:mitotic cell cycle"/>
    <property type="evidence" value="ECO:0007669"/>
    <property type="project" value="InterPro"/>
</dbReference>
<keyword evidence="15" id="KW-0137">Centromere</keyword>
<dbReference type="EMBL" id="JAEPRB010000019">
    <property type="protein sequence ID" value="KAG2226236.1"/>
    <property type="molecule type" value="Genomic_DNA"/>
</dbReference>
<dbReference type="AlphaFoldDB" id="A0A8H7VKM3"/>
<keyword evidence="14" id="KW-0131">Cell cycle</keyword>
<accession>A0A8H7VKM3</accession>
<keyword evidence="19" id="KW-1185">Reference proteome</keyword>
<feature type="region of interest" description="Disordered" evidence="17">
    <location>
        <begin position="1"/>
        <end position="30"/>
    </location>
</feature>
<evidence type="ECO:0000256" key="7">
    <source>
        <dbReference type="ARBA" id="ARBA00022490"/>
    </source>
</evidence>
<feature type="compositionally biased region" description="Low complexity" evidence="17">
    <location>
        <begin position="110"/>
        <end position="136"/>
    </location>
</feature>
<dbReference type="OrthoDB" id="2284044at2759"/>
<dbReference type="PANTHER" id="PTHR28036">
    <property type="entry name" value="DASH COMPLEX SUBUNIT DAD2"/>
    <property type="match status" value="1"/>
</dbReference>
<keyword evidence="8" id="KW-0132">Cell division</keyword>
<evidence type="ECO:0000256" key="14">
    <source>
        <dbReference type="ARBA" id="ARBA00023306"/>
    </source>
</evidence>
<keyword evidence="9" id="KW-0493">Microtubule</keyword>
<dbReference type="GO" id="GO:1990023">
    <property type="term" value="C:mitotic spindle midzone"/>
    <property type="evidence" value="ECO:0007669"/>
    <property type="project" value="TreeGrafter"/>
</dbReference>
<dbReference type="GO" id="GO:0051301">
    <property type="term" value="P:cell division"/>
    <property type="evidence" value="ECO:0007669"/>
    <property type="project" value="UniProtKB-KW"/>
</dbReference>
<evidence type="ECO:0000256" key="9">
    <source>
        <dbReference type="ARBA" id="ARBA00022701"/>
    </source>
</evidence>
<keyword evidence="10" id="KW-0498">Mitosis</keyword>
<dbReference type="GO" id="GO:0042729">
    <property type="term" value="C:DASH complex"/>
    <property type="evidence" value="ECO:0007669"/>
    <property type="project" value="InterPro"/>
</dbReference>
<evidence type="ECO:0000256" key="8">
    <source>
        <dbReference type="ARBA" id="ARBA00022618"/>
    </source>
</evidence>
<protein>
    <recommendedName>
        <fullName evidence="5">DASH complex subunit DAD2</fullName>
    </recommendedName>
    <alternativeName>
        <fullName evidence="16">Outer kinetochore protein DAD2</fullName>
    </alternativeName>
</protein>
<organism evidence="18 19">
    <name type="scientific">Circinella minor</name>
    <dbReference type="NCBI Taxonomy" id="1195481"/>
    <lineage>
        <taxon>Eukaryota</taxon>
        <taxon>Fungi</taxon>
        <taxon>Fungi incertae sedis</taxon>
        <taxon>Mucoromycota</taxon>
        <taxon>Mucoromycotina</taxon>
        <taxon>Mucoromycetes</taxon>
        <taxon>Mucorales</taxon>
        <taxon>Lichtheimiaceae</taxon>
        <taxon>Circinella</taxon>
    </lineage>
</organism>
<gene>
    <name evidence="18" type="ORF">INT45_003381</name>
</gene>
<keyword evidence="13" id="KW-0539">Nucleus</keyword>